<proteinExistence type="predicted"/>
<organism evidence="1">
    <name type="scientific">Timema tahoe</name>
    <dbReference type="NCBI Taxonomy" id="61484"/>
    <lineage>
        <taxon>Eukaryota</taxon>
        <taxon>Metazoa</taxon>
        <taxon>Ecdysozoa</taxon>
        <taxon>Arthropoda</taxon>
        <taxon>Hexapoda</taxon>
        <taxon>Insecta</taxon>
        <taxon>Pterygota</taxon>
        <taxon>Neoptera</taxon>
        <taxon>Polyneoptera</taxon>
        <taxon>Phasmatodea</taxon>
        <taxon>Timematodea</taxon>
        <taxon>Timematoidea</taxon>
        <taxon>Timematidae</taxon>
        <taxon>Timema</taxon>
    </lineage>
</organism>
<gene>
    <name evidence="1" type="ORF">TTEB3V08_LOCUS484</name>
</gene>
<name>A0A7R9IAN7_9NEOP</name>
<protein>
    <submittedName>
        <fullName evidence="1">Uncharacterized protein</fullName>
    </submittedName>
</protein>
<accession>A0A7R9IAN7</accession>
<sequence length="267" mass="28443">MLTVRNYVRYYYEGWTLASAVLRLKEHSPDLQYEVFTGVPISSPTSHAHAGSVTAKQGRWTLLISGACGVTQGDVTQWYRCGIMQGVGLIPGEHWFDNRSRHFFHVANLKLDEGLTVYDGVESIDGVRSVLDGTDVAVGLHQTVAAVDDVSVPRLVLGLAVAGKGVVDAVREAVLGIGVWVVRGGVGGVGRRHVRGGGCVGGGGGVARGVAGIAGVATVCDGHQSREGVRIHTGVTTYTSREVMSPHVSSRPHALSQYLRQHIFREP</sequence>
<dbReference type="EMBL" id="OE000072">
    <property type="protein sequence ID" value="CAD7452300.1"/>
    <property type="molecule type" value="Genomic_DNA"/>
</dbReference>
<evidence type="ECO:0000313" key="1">
    <source>
        <dbReference type="EMBL" id="CAD7452300.1"/>
    </source>
</evidence>
<reference evidence="1" key="1">
    <citation type="submission" date="2020-11" db="EMBL/GenBank/DDBJ databases">
        <authorList>
            <person name="Tran Van P."/>
        </authorList>
    </citation>
    <scope>NUCLEOTIDE SEQUENCE</scope>
</reference>
<dbReference type="AlphaFoldDB" id="A0A7R9IAN7"/>